<feature type="compositionally biased region" description="Basic and acidic residues" evidence="9">
    <location>
        <begin position="132"/>
        <end position="148"/>
    </location>
</feature>
<dbReference type="GO" id="GO:0044781">
    <property type="term" value="P:bacterial-type flagellum organization"/>
    <property type="evidence" value="ECO:0007669"/>
    <property type="project" value="UniProtKB-KW"/>
</dbReference>
<evidence type="ECO:0000256" key="3">
    <source>
        <dbReference type="ARBA" id="ARBA00022475"/>
    </source>
</evidence>
<evidence type="ECO:0000256" key="4">
    <source>
        <dbReference type="ARBA" id="ARBA00022500"/>
    </source>
</evidence>
<feature type="region of interest" description="Disordered" evidence="9">
    <location>
        <begin position="132"/>
        <end position="156"/>
    </location>
</feature>
<dbReference type="GO" id="GO:0015031">
    <property type="term" value="P:protein transport"/>
    <property type="evidence" value="ECO:0007669"/>
    <property type="project" value="UniProtKB-KW"/>
</dbReference>
<dbReference type="InterPro" id="IPR012823">
    <property type="entry name" value="Flagell_FliJ"/>
</dbReference>
<sequence>MATFRFRLDPVLVQRKRVVEREQGLVAIAQRAHVAALAEFRRLDAEFAEHSRILREEHKRLNTDELVLLYGHISYLDRAMDAAKRDLDLRKSELDTAMYSLHEAMKRRKVVETLKDHALGVFRLSEMRREQNELDDGNARRDERRTARNAEIGGQR</sequence>
<dbReference type="Gene3D" id="1.10.287.1700">
    <property type="match status" value="1"/>
</dbReference>
<evidence type="ECO:0000256" key="2">
    <source>
        <dbReference type="ARBA" id="ARBA00022448"/>
    </source>
</evidence>
<evidence type="ECO:0008006" key="11">
    <source>
        <dbReference type="Google" id="ProtNLM"/>
    </source>
</evidence>
<evidence type="ECO:0000256" key="1">
    <source>
        <dbReference type="ARBA" id="ARBA00004413"/>
    </source>
</evidence>
<keyword evidence="2" id="KW-0813">Transport</keyword>
<evidence type="ECO:0000256" key="7">
    <source>
        <dbReference type="ARBA" id="ARBA00023136"/>
    </source>
</evidence>
<dbReference type="GO" id="GO:0006935">
    <property type="term" value="P:chemotaxis"/>
    <property type="evidence" value="ECO:0007669"/>
    <property type="project" value="UniProtKB-KW"/>
</dbReference>
<accession>E6Q1A1</accession>
<organism evidence="10">
    <name type="scientific">mine drainage metagenome</name>
    <dbReference type="NCBI Taxonomy" id="410659"/>
    <lineage>
        <taxon>unclassified sequences</taxon>
        <taxon>metagenomes</taxon>
        <taxon>ecological metagenomes</taxon>
    </lineage>
</organism>
<evidence type="ECO:0000256" key="5">
    <source>
        <dbReference type="ARBA" id="ARBA00022795"/>
    </source>
</evidence>
<evidence type="ECO:0000256" key="6">
    <source>
        <dbReference type="ARBA" id="ARBA00022927"/>
    </source>
</evidence>
<proteinExistence type="predicted"/>
<keyword evidence="3" id="KW-1003">Cell membrane</keyword>
<reference evidence="10" key="1">
    <citation type="submission" date="2009-10" db="EMBL/GenBank/DDBJ databases">
        <title>Diversity of trophic interactions inside an arsenic-rich microbial ecosystem.</title>
        <authorList>
            <person name="Bertin P.N."/>
            <person name="Heinrich-Salmeron A."/>
            <person name="Pelletier E."/>
            <person name="Goulhen-Chollet F."/>
            <person name="Arsene-Ploetze F."/>
            <person name="Gallien S."/>
            <person name="Calteau A."/>
            <person name="Vallenet D."/>
            <person name="Casiot C."/>
            <person name="Chane-Woon-Ming B."/>
            <person name="Giloteaux L."/>
            <person name="Barakat M."/>
            <person name="Bonnefoy V."/>
            <person name="Bruneel O."/>
            <person name="Chandler M."/>
            <person name="Cleiss J."/>
            <person name="Duran R."/>
            <person name="Elbaz-Poulichet F."/>
            <person name="Fonknechten N."/>
            <person name="Lauga B."/>
            <person name="Mornico D."/>
            <person name="Ortet P."/>
            <person name="Schaeffer C."/>
            <person name="Siguier P."/>
            <person name="Alexander Thil Smith A."/>
            <person name="Van Dorsselaer A."/>
            <person name="Weissenbach J."/>
            <person name="Medigue C."/>
            <person name="Le Paslier D."/>
        </authorList>
    </citation>
    <scope>NUCLEOTIDE SEQUENCE</scope>
</reference>
<dbReference type="GO" id="GO:0009288">
    <property type="term" value="C:bacterial-type flagellum"/>
    <property type="evidence" value="ECO:0007669"/>
    <property type="project" value="InterPro"/>
</dbReference>
<keyword evidence="5" id="KW-1005">Bacterial flagellum biogenesis</keyword>
<comment type="caution">
    <text evidence="10">The sequence shown here is derived from an EMBL/GenBank/DDBJ whole genome shotgun (WGS) entry which is preliminary data.</text>
</comment>
<comment type="subcellular location">
    <subcellularLocation>
        <location evidence="1">Cell membrane</location>
        <topology evidence="1">Peripheral membrane protein</topology>
        <orientation evidence="1">Cytoplasmic side</orientation>
    </subcellularLocation>
</comment>
<keyword evidence="8" id="KW-1006">Bacterial flagellum protein export</keyword>
<dbReference type="Pfam" id="PF02050">
    <property type="entry name" value="FliJ"/>
    <property type="match status" value="1"/>
</dbReference>
<keyword evidence="4" id="KW-0145">Chemotaxis</keyword>
<keyword evidence="7" id="KW-0472">Membrane</keyword>
<name>E6Q1A1_9ZZZZ</name>
<protein>
    <recommendedName>
        <fullName evidence="11">Flagellar FliJ protein</fullName>
    </recommendedName>
</protein>
<evidence type="ECO:0000256" key="8">
    <source>
        <dbReference type="ARBA" id="ARBA00023225"/>
    </source>
</evidence>
<dbReference type="GO" id="GO:0005886">
    <property type="term" value="C:plasma membrane"/>
    <property type="evidence" value="ECO:0007669"/>
    <property type="project" value="UniProtKB-SubCell"/>
</dbReference>
<evidence type="ECO:0000313" key="10">
    <source>
        <dbReference type="EMBL" id="CBI00961.1"/>
    </source>
</evidence>
<evidence type="ECO:0000256" key="9">
    <source>
        <dbReference type="SAM" id="MobiDB-lite"/>
    </source>
</evidence>
<keyword evidence="6" id="KW-0653">Protein transport</keyword>
<dbReference type="EMBL" id="CABO01000009">
    <property type="protein sequence ID" value="CBI00961.1"/>
    <property type="molecule type" value="Genomic_DNA"/>
</dbReference>
<dbReference type="AlphaFoldDB" id="E6Q1A1"/>
<dbReference type="InterPro" id="IPR053716">
    <property type="entry name" value="Flag_assembly_chemotaxis_eff"/>
</dbReference>
<dbReference type="GO" id="GO:0071973">
    <property type="term" value="P:bacterial-type flagellum-dependent cell motility"/>
    <property type="evidence" value="ECO:0007669"/>
    <property type="project" value="InterPro"/>
</dbReference>
<gene>
    <name evidence="10" type="ORF">CARN4_0310</name>
</gene>